<dbReference type="EMBL" id="JAHRIN010052478">
    <property type="protein sequence ID" value="MEQ2210146.1"/>
    <property type="molecule type" value="Genomic_DNA"/>
</dbReference>
<keyword evidence="2" id="KW-1185">Reference proteome</keyword>
<comment type="caution">
    <text evidence="1">The sequence shown here is derived from an EMBL/GenBank/DDBJ whole genome shotgun (WGS) entry which is preliminary data.</text>
</comment>
<reference evidence="1 2" key="1">
    <citation type="submission" date="2021-06" db="EMBL/GenBank/DDBJ databases">
        <authorList>
            <person name="Palmer J.M."/>
        </authorList>
    </citation>
    <scope>NUCLEOTIDE SEQUENCE [LARGE SCALE GENOMIC DNA]</scope>
    <source>
        <strain evidence="1 2">XC_2019</strain>
        <tissue evidence="1">Muscle</tissue>
    </source>
</reference>
<feature type="non-terminal residue" evidence="1">
    <location>
        <position position="1"/>
    </location>
</feature>
<accession>A0ABV0RQF0</accession>
<gene>
    <name evidence="1" type="ORF">XENOCAPTIV_008974</name>
</gene>
<organism evidence="1 2">
    <name type="scientific">Xenoophorus captivus</name>
    <dbReference type="NCBI Taxonomy" id="1517983"/>
    <lineage>
        <taxon>Eukaryota</taxon>
        <taxon>Metazoa</taxon>
        <taxon>Chordata</taxon>
        <taxon>Craniata</taxon>
        <taxon>Vertebrata</taxon>
        <taxon>Euteleostomi</taxon>
        <taxon>Actinopterygii</taxon>
        <taxon>Neopterygii</taxon>
        <taxon>Teleostei</taxon>
        <taxon>Neoteleostei</taxon>
        <taxon>Acanthomorphata</taxon>
        <taxon>Ovalentaria</taxon>
        <taxon>Atherinomorphae</taxon>
        <taxon>Cyprinodontiformes</taxon>
        <taxon>Goodeidae</taxon>
        <taxon>Xenoophorus</taxon>
    </lineage>
</organism>
<evidence type="ECO:0000313" key="1">
    <source>
        <dbReference type="EMBL" id="MEQ2210146.1"/>
    </source>
</evidence>
<name>A0ABV0RQF0_9TELE</name>
<dbReference type="Proteomes" id="UP001434883">
    <property type="component" value="Unassembled WGS sequence"/>
</dbReference>
<protein>
    <submittedName>
        <fullName evidence="1">Uncharacterized protein</fullName>
    </submittedName>
</protein>
<proteinExistence type="predicted"/>
<evidence type="ECO:0000313" key="2">
    <source>
        <dbReference type="Proteomes" id="UP001434883"/>
    </source>
</evidence>
<sequence>KIRDAKARTSCASSSPPDVLMKVLSGSIATKTLTGGGMEQMIVLTSEGDVRSCALSKQLNNQEERLTQSSGEFEHFCTCLSLGCSGADLCHSDEGEGPLGLKN</sequence>